<dbReference type="EMBL" id="KN838774">
    <property type="protein sequence ID" value="KIJ94919.1"/>
    <property type="molecule type" value="Genomic_DNA"/>
</dbReference>
<accession>A0A0C9WJL8</accession>
<dbReference type="Proteomes" id="UP000054477">
    <property type="component" value="Unassembled WGS sequence"/>
</dbReference>
<gene>
    <name evidence="1" type="ORF">K443DRAFT_125039</name>
</gene>
<proteinExistence type="predicted"/>
<reference evidence="2" key="2">
    <citation type="submission" date="2015-01" db="EMBL/GenBank/DDBJ databases">
        <title>Evolutionary Origins and Diversification of the Mycorrhizal Mutualists.</title>
        <authorList>
            <consortium name="DOE Joint Genome Institute"/>
            <consortium name="Mycorrhizal Genomics Consortium"/>
            <person name="Kohler A."/>
            <person name="Kuo A."/>
            <person name="Nagy L.G."/>
            <person name="Floudas D."/>
            <person name="Copeland A."/>
            <person name="Barry K.W."/>
            <person name="Cichocki N."/>
            <person name="Veneault-Fourrey C."/>
            <person name="LaButti K."/>
            <person name="Lindquist E.A."/>
            <person name="Lipzen A."/>
            <person name="Lundell T."/>
            <person name="Morin E."/>
            <person name="Murat C."/>
            <person name="Riley R."/>
            <person name="Ohm R."/>
            <person name="Sun H."/>
            <person name="Tunlid A."/>
            <person name="Henrissat B."/>
            <person name="Grigoriev I.V."/>
            <person name="Hibbett D.S."/>
            <person name="Martin F."/>
        </authorList>
    </citation>
    <scope>NUCLEOTIDE SEQUENCE [LARGE SCALE GENOMIC DNA]</scope>
    <source>
        <strain evidence="2">LaAM-08-1</strain>
    </source>
</reference>
<keyword evidence="2" id="KW-1185">Reference proteome</keyword>
<sequence length="107" mass="11998">MPNKCVKLKELEVLTQEDNKTKKPKDINMAHVEHAKQKIVVMSADISALPHTGTRWKGLPSNAETLLPKPDGMIKLDKRGFQGLYWDGCTPGYIVDQNNLTATILNR</sequence>
<evidence type="ECO:0000313" key="1">
    <source>
        <dbReference type="EMBL" id="KIJ94919.1"/>
    </source>
</evidence>
<dbReference type="HOGENOM" id="CLU_2210466_0_0_1"/>
<dbReference type="AlphaFoldDB" id="A0A0C9WJL8"/>
<name>A0A0C9WJL8_9AGAR</name>
<protein>
    <submittedName>
        <fullName evidence="1">Uncharacterized protein</fullName>
    </submittedName>
</protein>
<evidence type="ECO:0000313" key="2">
    <source>
        <dbReference type="Proteomes" id="UP000054477"/>
    </source>
</evidence>
<organism evidence="1 2">
    <name type="scientific">Laccaria amethystina LaAM-08-1</name>
    <dbReference type="NCBI Taxonomy" id="1095629"/>
    <lineage>
        <taxon>Eukaryota</taxon>
        <taxon>Fungi</taxon>
        <taxon>Dikarya</taxon>
        <taxon>Basidiomycota</taxon>
        <taxon>Agaricomycotina</taxon>
        <taxon>Agaricomycetes</taxon>
        <taxon>Agaricomycetidae</taxon>
        <taxon>Agaricales</taxon>
        <taxon>Agaricineae</taxon>
        <taxon>Hydnangiaceae</taxon>
        <taxon>Laccaria</taxon>
    </lineage>
</organism>
<reference evidence="1 2" key="1">
    <citation type="submission" date="2014-04" db="EMBL/GenBank/DDBJ databases">
        <authorList>
            <consortium name="DOE Joint Genome Institute"/>
            <person name="Kuo A."/>
            <person name="Kohler A."/>
            <person name="Nagy L.G."/>
            <person name="Floudas D."/>
            <person name="Copeland A."/>
            <person name="Barry K.W."/>
            <person name="Cichocki N."/>
            <person name="Veneault-Fourrey C."/>
            <person name="LaButti K."/>
            <person name="Lindquist E.A."/>
            <person name="Lipzen A."/>
            <person name="Lundell T."/>
            <person name="Morin E."/>
            <person name="Murat C."/>
            <person name="Sun H."/>
            <person name="Tunlid A."/>
            <person name="Henrissat B."/>
            <person name="Grigoriev I.V."/>
            <person name="Hibbett D.S."/>
            <person name="Martin F."/>
            <person name="Nordberg H.P."/>
            <person name="Cantor M.N."/>
            <person name="Hua S.X."/>
        </authorList>
    </citation>
    <scope>NUCLEOTIDE SEQUENCE [LARGE SCALE GENOMIC DNA]</scope>
    <source>
        <strain evidence="1 2">LaAM-08-1</strain>
    </source>
</reference>